<organism evidence="4 5">
    <name type="scientific">Mycobacterium kansasii</name>
    <dbReference type="NCBI Taxonomy" id="1768"/>
    <lineage>
        <taxon>Bacteria</taxon>
        <taxon>Bacillati</taxon>
        <taxon>Actinomycetota</taxon>
        <taxon>Actinomycetes</taxon>
        <taxon>Mycobacteriales</taxon>
        <taxon>Mycobacteriaceae</taxon>
        <taxon>Mycobacterium</taxon>
    </lineage>
</organism>
<dbReference type="AlphaFoldDB" id="A0A1V3XI88"/>
<dbReference type="Gene3D" id="3.10.129.10">
    <property type="entry name" value="Hotdog Thioesterase"/>
    <property type="match status" value="2"/>
</dbReference>
<evidence type="ECO:0000313" key="5">
    <source>
        <dbReference type="Proteomes" id="UP000189229"/>
    </source>
</evidence>
<comment type="similarity">
    <text evidence="1">Belongs to the enoyl-CoA hydratase/isomerase family.</text>
</comment>
<evidence type="ECO:0000259" key="3">
    <source>
        <dbReference type="Pfam" id="PF13452"/>
    </source>
</evidence>
<dbReference type="InterPro" id="IPR029069">
    <property type="entry name" value="HotDog_dom_sf"/>
</dbReference>
<dbReference type="InterPro" id="IPR039569">
    <property type="entry name" value="FAS1-like_DH_region"/>
</dbReference>
<dbReference type="Pfam" id="PF13452">
    <property type="entry name" value="FAS1_DH_region"/>
    <property type="match status" value="1"/>
</dbReference>
<sequence>MTYQLAFGSYQDALQMVGATTEPRTAATVVSGARIQLFAAMVRDGNRSYWDTEYARRRWGGLLAPPALLMGWLIPPPWQPGGRVPAASLALRVPLPGTTFVNAANDAEFLRPIVEGDRLTVVEELVSVSRKSGPGSGRSFRRDAGDLPSPGRCGGRHIAKYAVPLHTWAGIMTDLTWNEITVPLGLPEVVDQISYQRVVENAGATWDYFPGHFDPEYAQSQGNPTIFVNTMHLAGFADRIATDWAGPGSRVVRRSMRLAGSIYAGDTMVGRARVVAKRCDESVDPPRYLVDLRVEVANQHGGLCCPVEITLQLPQ</sequence>
<evidence type="ECO:0000256" key="1">
    <source>
        <dbReference type="ARBA" id="ARBA00005254"/>
    </source>
</evidence>
<dbReference type="CDD" id="cd03455">
    <property type="entry name" value="SAV4209"/>
    <property type="match status" value="1"/>
</dbReference>
<accession>A0A1V3XI88</accession>
<dbReference type="SUPFAM" id="SSF54637">
    <property type="entry name" value="Thioesterase/thiol ester dehydrase-isomerase"/>
    <property type="match status" value="2"/>
</dbReference>
<gene>
    <name evidence="4" type="ORF">BZL30_1932</name>
</gene>
<protein>
    <submittedName>
        <fullName evidence="4">MaoC like domain protein</fullName>
    </submittedName>
</protein>
<evidence type="ECO:0000313" key="4">
    <source>
        <dbReference type="EMBL" id="OOK78924.1"/>
    </source>
</evidence>
<proteinExistence type="inferred from homology"/>
<dbReference type="CDD" id="cd03441">
    <property type="entry name" value="R_hydratase_like"/>
    <property type="match status" value="1"/>
</dbReference>
<reference evidence="4 5" key="1">
    <citation type="submission" date="2017-02" db="EMBL/GenBank/DDBJ databases">
        <title>Complete genome sequences of Mycobacterium kansasii strains isolated from rhesus macaques.</title>
        <authorList>
            <person name="Panda A."/>
            <person name="Nagaraj S."/>
            <person name="Zhao X."/>
            <person name="Tettelin H."/>
            <person name="Detolla L.J."/>
        </authorList>
    </citation>
    <scope>NUCLEOTIDE SEQUENCE [LARGE SCALE GENOMIC DNA]</scope>
    <source>
        <strain evidence="4 5">11-3813</strain>
    </source>
</reference>
<evidence type="ECO:0000259" key="2">
    <source>
        <dbReference type="Pfam" id="PF01575"/>
    </source>
</evidence>
<feature type="domain" description="FAS1-like dehydratase" evidence="3">
    <location>
        <begin position="16"/>
        <end position="137"/>
    </location>
</feature>
<comment type="caution">
    <text evidence="4">The sequence shown here is derived from an EMBL/GenBank/DDBJ whole genome shotgun (WGS) entry which is preliminary data.</text>
</comment>
<name>A0A1V3XI88_MYCKA</name>
<dbReference type="Proteomes" id="UP000189229">
    <property type="component" value="Unassembled WGS sequence"/>
</dbReference>
<dbReference type="InterPro" id="IPR002539">
    <property type="entry name" value="MaoC-like_dom"/>
</dbReference>
<dbReference type="EMBL" id="MVBM01000002">
    <property type="protein sequence ID" value="OOK78924.1"/>
    <property type="molecule type" value="Genomic_DNA"/>
</dbReference>
<dbReference type="Pfam" id="PF01575">
    <property type="entry name" value="MaoC_dehydratas"/>
    <property type="match status" value="1"/>
</dbReference>
<feature type="domain" description="MaoC-like" evidence="2">
    <location>
        <begin position="193"/>
        <end position="278"/>
    </location>
</feature>